<dbReference type="InterPro" id="IPR045192">
    <property type="entry name" value="AP180-like"/>
</dbReference>
<dbReference type="InterPro" id="IPR013809">
    <property type="entry name" value="ENTH"/>
</dbReference>
<dbReference type="GO" id="GO:0005545">
    <property type="term" value="F:1-phosphatidylinositol binding"/>
    <property type="evidence" value="ECO:0007669"/>
    <property type="project" value="TreeGrafter"/>
</dbReference>
<keyword evidence="7" id="KW-1185">Reference proteome</keyword>
<dbReference type="PANTHER" id="PTHR22951:SF76">
    <property type="entry name" value="OS09G0468150 PROTEIN"/>
    <property type="match status" value="1"/>
</dbReference>
<dbReference type="GO" id="GO:0006900">
    <property type="term" value="P:vesicle budding from membrane"/>
    <property type="evidence" value="ECO:0007669"/>
    <property type="project" value="TreeGrafter"/>
</dbReference>
<evidence type="ECO:0000256" key="3">
    <source>
        <dbReference type="ARBA" id="ARBA00023034"/>
    </source>
</evidence>
<dbReference type="GO" id="GO:0000149">
    <property type="term" value="F:SNARE binding"/>
    <property type="evidence" value="ECO:0007669"/>
    <property type="project" value="TreeGrafter"/>
</dbReference>
<evidence type="ECO:0000259" key="5">
    <source>
        <dbReference type="PROSITE" id="PS50942"/>
    </source>
</evidence>
<proteinExistence type="predicted"/>
<dbReference type="PANTHER" id="PTHR22951">
    <property type="entry name" value="CLATHRIN ASSEMBLY PROTEIN"/>
    <property type="match status" value="1"/>
</dbReference>
<dbReference type="SUPFAM" id="SSF48464">
    <property type="entry name" value="ENTH/VHS domain"/>
    <property type="match status" value="1"/>
</dbReference>
<dbReference type="GO" id="GO:0005905">
    <property type="term" value="C:clathrin-coated pit"/>
    <property type="evidence" value="ECO:0007669"/>
    <property type="project" value="TreeGrafter"/>
</dbReference>
<dbReference type="PROSITE" id="PS50942">
    <property type="entry name" value="ENTH"/>
    <property type="match status" value="1"/>
</dbReference>
<organism evidence="6 7">
    <name type="scientific">Apostasia shenzhenica</name>
    <dbReference type="NCBI Taxonomy" id="1088818"/>
    <lineage>
        <taxon>Eukaryota</taxon>
        <taxon>Viridiplantae</taxon>
        <taxon>Streptophyta</taxon>
        <taxon>Embryophyta</taxon>
        <taxon>Tracheophyta</taxon>
        <taxon>Spermatophyta</taxon>
        <taxon>Magnoliopsida</taxon>
        <taxon>Liliopsida</taxon>
        <taxon>Asparagales</taxon>
        <taxon>Orchidaceae</taxon>
        <taxon>Apostasioideae</taxon>
        <taxon>Apostasia</taxon>
    </lineage>
</organism>
<dbReference type="Pfam" id="PF07651">
    <property type="entry name" value="ANTH"/>
    <property type="match status" value="1"/>
</dbReference>
<keyword evidence="3" id="KW-0333">Golgi apparatus</keyword>
<dbReference type="GO" id="GO:0005794">
    <property type="term" value="C:Golgi apparatus"/>
    <property type="evidence" value="ECO:0007669"/>
    <property type="project" value="UniProtKB-SubCell"/>
</dbReference>
<dbReference type="GO" id="GO:0005546">
    <property type="term" value="F:phosphatidylinositol-4,5-bisphosphate binding"/>
    <property type="evidence" value="ECO:0007669"/>
    <property type="project" value="TreeGrafter"/>
</dbReference>
<dbReference type="OrthoDB" id="44015at2759"/>
<dbReference type="AlphaFoldDB" id="A0A2I0A3A5"/>
<dbReference type="InterPro" id="IPR011417">
    <property type="entry name" value="ANTH_dom"/>
</dbReference>
<evidence type="ECO:0000313" key="7">
    <source>
        <dbReference type="Proteomes" id="UP000236161"/>
    </source>
</evidence>
<evidence type="ECO:0000313" key="6">
    <source>
        <dbReference type="EMBL" id="PKA50026.1"/>
    </source>
</evidence>
<gene>
    <name evidence="6" type="ORF">AXF42_Ash017565</name>
</gene>
<accession>A0A2I0A3A5</accession>
<evidence type="ECO:0000256" key="2">
    <source>
        <dbReference type="ARBA" id="ARBA00004555"/>
    </source>
</evidence>
<feature type="domain" description="ENTH" evidence="5">
    <location>
        <begin position="26"/>
        <end position="171"/>
    </location>
</feature>
<dbReference type="InterPro" id="IPR008942">
    <property type="entry name" value="ENTH_VHS"/>
</dbReference>
<protein>
    <submittedName>
        <fullName evidence="6">Clathrin assembly protein</fullName>
    </submittedName>
</protein>
<dbReference type="GO" id="GO:0032050">
    <property type="term" value="F:clathrin heavy chain binding"/>
    <property type="evidence" value="ECO:0007669"/>
    <property type="project" value="TreeGrafter"/>
</dbReference>
<dbReference type="STRING" id="1088818.A0A2I0A3A5"/>
<name>A0A2I0A3A5_9ASPA</name>
<comment type="subcellular location">
    <subcellularLocation>
        <location evidence="1">Cytoplasmic vesicle</location>
        <location evidence="1">Clathrin-coated vesicle</location>
    </subcellularLocation>
    <subcellularLocation>
        <location evidence="2">Golgi apparatus</location>
    </subcellularLocation>
</comment>
<dbReference type="Proteomes" id="UP000236161">
    <property type="component" value="Unassembled WGS sequence"/>
</dbReference>
<dbReference type="GO" id="GO:0072583">
    <property type="term" value="P:clathrin-dependent endocytosis"/>
    <property type="evidence" value="ECO:0007669"/>
    <property type="project" value="InterPro"/>
</dbReference>
<dbReference type="GO" id="GO:0030136">
    <property type="term" value="C:clathrin-coated vesicle"/>
    <property type="evidence" value="ECO:0007669"/>
    <property type="project" value="UniProtKB-SubCell"/>
</dbReference>
<sequence length="328" mass="36400">MGRKLRLLVGSLKDKASMTRATLLYPCSSLSAAAELAVLRATAHHPPSSPPQPCHLASLLSFGRGSRLTAAALSSALSSRLLSTRDPSVALKSLLSFHLLLRSAPFILFDQIYSSLSASAFGRRHRRSPLLLSSFPLGSDPLSWSLTSCIRWYSRLLELLILLPPPIPFVCGAKLSDWVSSLVTRDLVAEIDSLVEFFGEASRPPETLPSAGNRLVSEVLKLVAGDRLAAQHGILVRLREIRERFGSAESCDSVQLVCMLLRLEACHHHQPLDWKWMAEDEYHFWREVEKVREMAEMDSERVMPAIFSTRIAVRSAEPARFGSDHSHL</sequence>
<evidence type="ECO:0000256" key="4">
    <source>
        <dbReference type="ARBA" id="ARBA00023329"/>
    </source>
</evidence>
<dbReference type="Gene3D" id="1.25.40.90">
    <property type="match status" value="1"/>
</dbReference>
<reference evidence="6 7" key="1">
    <citation type="journal article" date="2017" name="Nature">
        <title>The Apostasia genome and the evolution of orchids.</title>
        <authorList>
            <person name="Zhang G.Q."/>
            <person name="Liu K.W."/>
            <person name="Li Z."/>
            <person name="Lohaus R."/>
            <person name="Hsiao Y.Y."/>
            <person name="Niu S.C."/>
            <person name="Wang J.Y."/>
            <person name="Lin Y.C."/>
            <person name="Xu Q."/>
            <person name="Chen L.J."/>
            <person name="Yoshida K."/>
            <person name="Fujiwara S."/>
            <person name="Wang Z.W."/>
            <person name="Zhang Y.Q."/>
            <person name="Mitsuda N."/>
            <person name="Wang M."/>
            <person name="Liu G.H."/>
            <person name="Pecoraro L."/>
            <person name="Huang H.X."/>
            <person name="Xiao X.J."/>
            <person name="Lin M."/>
            <person name="Wu X.Y."/>
            <person name="Wu W.L."/>
            <person name="Chen Y.Y."/>
            <person name="Chang S.B."/>
            <person name="Sakamoto S."/>
            <person name="Ohme-Takagi M."/>
            <person name="Yagi M."/>
            <person name="Zeng S.J."/>
            <person name="Shen C.Y."/>
            <person name="Yeh C.M."/>
            <person name="Luo Y.B."/>
            <person name="Tsai W.C."/>
            <person name="Van de Peer Y."/>
            <person name="Liu Z.J."/>
        </authorList>
    </citation>
    <scope>NUCLEOTIDE SEQUENCE [LARGE SCALE GENOMIC DNA]</scope>
    <source>
        <strain evidence="7">cv. Shenzhen</strain>
        <tissue evidence="6">Stem</tissue>
    </source>
</reference>
<evidence type="ECO:0000256" key="1">
    <source>
        <dbReference type="ARBA" id="ARBA00004132"/>
    </source>
</evidence>
<dbReference type="GO" id="GO:0048268">
    <property type="term" value="P:clathrin coat assembly"/>
    <property type="evidence" value="ECO:0007669"/>
    <property type="project" value="InterPro"/>
</dbReference>
<keyword evidence="4" id="KW-0968">Cytoplasmic vesicle</keyword>
<dbReference type="EMBL" id="KZ452035">
    <property type="protein sequence ID" value="PKA50026.1"/>
    <property type="molecule type" value="Genomic_DNA"/>
</dbReference>